<reference evidence="3" key="1">
    <citation type="submission" date="2021-01" db="EMBL/GenBank/DDBJ databases">
        <authorList>
            <consortium name="Genoscope - CEA"/>
            <person name="William W."/>
        </authorList>
    </citation>
    <scope>NUCLEOTIDE SEQUENCE</scope>
</reference>
<feature type="domain" description="Nucleotide exchange factor Fes1" evidence="2">
    <location>
        <begin position="5"/>
        <end position="87"/>
    </location>
</feature>
<accession>A0A8S1WD37</accession>
<comment type="caution">
    <text evidence="3">The sequence shown here is derived from an EMBL/GenBank/DDBJ whole genome shotgun (WGS) entry which is preliminary data.</text>
</comment>
<dbReference type="EMBL" id="CAJJDP010000091">
    <property type="protein sequence ID" value="CAD8188164.1"/>
    <property type="molecule type" value="Genomic_DNA"/>
</dbReference>
<name>A0A8S1WD37_PAROT</name>
<dbReference type="OrthoDB" id="10250458at2759"/>
<organism evidence="3 4">
    <name type="scientific">Paramecium octaurelia</name>
    <dbReference type="NCBI Taxonomy" id="43137"/>
    <lineage>
        <taxon>Eukaryota</taxon>
        <taxon>Sar</taxon>
        <taxon>Alveolata</taxon>
        <taxon>Ciliophora</taxon>
        <taxon>Intramacronucleata</taxon>
        <taxon>Oligohymenophorea</taxon>
        <taxon>Peniculida</taxon>
        <taxon>Parameciidae</taxon>
        <taxon>Paramecium</taxon>
    </lineage>
</organism>
<evidence type="ECO:0000313" key="4">
    <source>
        <dbReference type="Proteomes" id="UP000683925"/>
    </source>
</evidence>
<dbReference type="Pfam" id="PF08609">
    <property type="entry name" value="Fes1"/>
    <property type="match status" value="1"/>
</dbReference>
<keyword evidence="4" id="KW-1185">Reference proteome</keyword>
<evidence type="ECO:0000259" key="2">
    <source>
        <dbReference type="Pfam" id="PF08609"/>
    </source>
</evidence>
<dbReference type="AlphaFoldDB" id="A0A8S1WD37"/>
<sequence length="445" mass="52486">MDWTGLLAWSIDQKKGEKFDTSIKPMDEETKKWLTEALQSYSVDEFQMIKDLLDKIAKPEQENEEEQRLEWFDQLMELLDALDRANDFCKIGGLNLMFNYYQTTKFDSIKLQSLKIIANCNQNNAFVQEYCGQNNYLKIVQEIEKIDNLKIKEHLISAISSMIRGECLNNKRKFIDMNGIQILLNHLDSNRCIEKIANIYRDLLYYDDELHKTYHDLSKFSNTAGQTLKQQDKKNYNLTTDINDELLKSNELPENTKYKGIVKQILVSLNFFGYANKFIFDTSIKTSDLRIQYLQCSVILLKVQNNQEFKLFIQTHLDHLSKEQDQDEGELSLQLEKTSILYSIFFWFKIVLMSETSLEVQNSKKFKICFDRAISLISHYFQICSIEQMIYSKINIQISESDETMKMKFIMGLNKNRISYNDIIKKQLCFKLQIMKLQVQLFSLN</sequence>
<evidence type="ECO:0000313" key="3">
    <source>
        <dbReference type="EMBL" id="CAD8188164.1"/>
    </source>
</evidence>
<dbReference type="OMA" id="RANDFCK"/>
<gene>
    <name evidence="3" type="ORF">POCTA_138.1.T0920064</name>
</gene>
<keyword evidence="1" id="KW-0677">Repeat</keyword>
<dbReference type="InterPro" id="IPR050693">
    <property type="entry name" value="Hsp70_NEF-Inhibitors"/>
</dbReference>
<dbReference type="PANTHER" id="PTHR19316">
    <property type="entry name" value="PROTEIN FOLDING REGULATOR"/>
    <property type="match status" value="1"/>
</dbReference>
<dbReference type="GO" id="GO:0005783">
    <property type="term" value="C:endoplasmic reticulum"/>
    <property type="evidence" value="ECO:0007669"/>
    <property type="project" value="TreeGrafter"/>
</dbReference>
<protein>
    <recommendedName>
        <fullName evidence="2">Nucleotide exchange factor Fes1 domain-containing protein</fullName>
    </recommendedName>
</protein>
<evidence type="ECO:0000256" key="1">
    <source>
        <dbReference type="ARBA" id="ARBA00022737"/>
    </source>
</evidence>
<proteinExistence type="predicted"/>
<dbReference type="Proteomes" id="UP000683925">
    <property type="component" value="Unassembled WGS sequence"/>
</dbReference>
<dbReference type="PANTHER" id="PTHR19316:SF18">
    <property type="entry name" value="HSP70-BINDING PROTEIN 1"/>
    <property type="match status" value="1"/>
</dbReference>
<dbReference type="GO" id="GO:0000774">
    <property type="term" value="F:adenyl-nucleotide exchange factor activity"/>
    <property type="evidence" value="ECO:0007669"/>
    <property type="project" value="TreeGrafter"/>
</dbReference>
<dbReference type="InterPro" id="IPR013918">
    <property type="entry name" value="Nucleotide_exch_fac_Fes1"/>
</dbReference>